<evidence type="ECO:0000313" key="8">
    <source>
        <dbReference type="Proteomes" id="UP000617628"/>
    </source>
</evidence>
<keyword evidence="4" id="KW-0106">Calcium</keyword>
<comment type="similarity">
    <text evidence="1">Belongs to the sulfatase family.</text>
</comment>
<evidence type="ECO:0000256" key="4">
    <source>
        <dbReference type="ARBA" id="ARBA00022837"/>
    </source>
</evidence>
<evidence type="ECO:0000256" key="3">
    <source>
        <dbReference type="ARBA" id="ARBA00022801"/>
    </source>
</evidence>
<dbReference type="InterPro" id="IPR050738">
    <property type="entry name" value="Sulfatase"/>
</dbReference>
<dbReference type="SUPFAM" id="SSF53649">
    <property type="entry name" value="Alkaline phosphatase-like"/>
    <property type="match status" value="1"/>
</dbReference>
<dbReference type="InterPro" id="IPR000917">
    <property type="entry name" value="Sulfatase_N"/>
</dbReference>
<evidence type="ECO:0000256" key="5">
    <source>
        <dbReference type="SAM" id="SignalP"/>
    </source>
</evidence>
<comment type="caution">
    <text evidence="7">The sequence shown here is derived from an EMBL/GenBank/DDBJ whole genome shotgun (WGS) entry which is preliminary data.</text>
</comment>
<keyword evidence="8" id="KW-1185">Reference proteome</keyword>
<keyword evidence="5" id="KW-0732">Signal</keyword>
<dbReference type="PANTHER" id="PTHR42693">
    <property type="entry name" value="ARYLSULFATASE FAMILY MEMBER"/>
    <property type="match status" value="1"/>
</dbReference>
<dbReference type="Pfam" id="PF00884">
    <property type="entry name" value="Sulfatase"/>
    <property type="match status" value="1"/>
</dbReference>
<dbReference type="GO" id="GO:0046872">
    <property type="term" value="F:metal ion binding"/>
    <property type="evidence" value="ECO:0007669"/>
    <property type="project" value="UniProtKB-KW"/>
</dbReference>
<keyword evidence="3 7" id="KW-0378">Hydrolase</keyword>
<dbReference type="RefSeq" id="WP_200357888.1">
    <property type="nucleotide sequence ID" value="NZ_JAENIL010000054.1"/>
</dbReference>
<dbReference type="EMBL" id="JAENIL010000054">
    <property type="protein sequence ID" value="MBK1879674.1"/>
    <property type="molecule type" value="Genomic_DNA"/>
</dbReference>
<keyword evidence="2" id="KW-0479">Metal-binding</keyword>
<dbReference type="InterPro" id="IPR024607">
    <property type="entry name" value="Sulfatase_CS"/>
</dbReference>
<feature type="signal peptide" evidence="5">
    <location>
        <begin position="1"/>
        <end position="19"/>
    </location>
</feature>
<evidence type="ECO:0000259" key="6">
    <source>
        <dbReference type="Pfam" id="PF00884"/>
    </source>
</evidence>
<evidence type="ECO:0000256" key="2">
    <source>
        <dbReference type="ARBA" id="ARBA00022723"/>
    </source>
</evidence>
<dbReference type="GO" id="GO:0004065">
    <property type="term" value="F:arylsulfatase activity"/>
    <property type="evidence" value="ECO:0007669"/>
    <property type="project" value="TreeGrafter"/>
</dbReference>
<accession>A0A934S242</accession>
<dbReference type="PROSITE" id="PS00149">
    <property type="entry name" value="SULFATASE_2"/>
    <property type="match status" value="1"/>
</dbReference>
<reference evidence="7" key="1">
    <citation type="submission" date="2021-01" db="EMBL/GenBank/DDBJ databases">
        <title>Modified the classification status of verrucomicrobia.</title>
        <authorList>
            <person name="Feng X."/>
        </authorList>
    </citation>
    <scope>NUCLEOTIDE SEQUENCE</scope>
    <source>
        <strain evidence="7">KCTC 13126</strain>
    </source>
</reference>
<dbReference type="AlphaFoldDB" id="A0A934S242"/>
<evidence type="ECO:0000313" key="7">
    <source>
        <dbReference type="EMBL" id="MBK1879674.1"/>
    </source>
</evidence>
<dbReference type="Gene3D" id="3.30.1120.10">
    <property type="match status" value="1"/>
</dbReference>
<feature type="chain" id="PRO_5037435428" evidence="5">
    <location>
        <begin position="20"/>
        <end position="480"/>
    </location>
</feature>
<sequence length="480" mass="54148">MIRKLAVVFMLALGLTASASDERPNIVIILCDDLGYADLGFNGSKDIRTPELDKLAEGGTLFTSAYVAHPFCGPSRMSLLSGRYPHPMGTPYNLAPLSYDFEESSKLGIPVEETLISKVLQDSGYTTGIVGKWHLGFEPEYHPNMRGFDDFYGFLGGGHFYFPEQYKPIYERQLKAGKSPINEYLLPLEHNGKEVDETEYITDGLSREAIRFVSHASRKEEPFFLYLAYNAPHSPLEAKEEDMEQYQFIKDVKRRKYAGMMAAVDRGVGKLVDALKETGEFENTLIIFTSDNGGKSSLGANNYPLKKGKGSVSEGGIRVPMFFHWPKRVPSGQVYDYPVTTLDFYPTFVSLAETVAPDGKILDGVDVMDSVVKGESPRGGEMVYAVRHRGDHSEISGRRDSWKAIWDMKGGSWRLYNVDKDKAESKDLSSQYPERLQELKAGIRRWAATHVEPLWFHSVEEMNLWEKEKMPRYDEAFGSK</sequence>
<name>A0A934S242_9BACT</name>
<organism evidence="7 8">
    <name type="scientific">Pelagicoccus mobilis</name>
    <dbReference type="NCBI Taxonomy" id="415221"/>
    <lineage>
        <taxon>Bacteria</taxon>
        <taxon>Pseudomonadati</taxon>
        <taxon>Verrucomicrobiota</taxon>
        <taxon>Opitutia</taxon>
        <taxon>Puniceicoccales</taxon>
        <taxon>Pelagicoccaceae</taxon>
        <taxon>Pelagicoccus</taxon>
    </lineage>
</organism>
<proteinExistence type="inferred from homology"/>
<dbReference type="InterPro" id="IPR017850">
    <property type="entry name" value="Alkaline_phosphatase_core_sf"/>
</dbReference>
<feature type="domain" description="Sulfatase N-terminal" evidence="6">
    <location>
        <begin position="24"/>
        <end position="352"/>
    </location>
</feature>
<dbReference type="Gene3D" id="3.40.720.10">
    <property type="entry name" value="Alkaline Phosphatase, subunit A"/>
    <property type="match status" value="1"/>
</dbReference>
<protein>
    <submittedName>
        <fullName evidence="7">Sulfatase-like hydrolase/transferase</fullName>
    </submittedName>
</protein>
<dbReference type="PANTHER" id="PTHR42693:SF53">
    <property type="entry name" value="ENDO-4-O-SULFATASE"/>
    <property type="match status" value="1"/>
</dbReference>
<evidence type="ECO:0000256" key="1">
    <source>
        <dbReference type="ARBA" id="ARBA00008779"/>
    </source>
</evidence>
<gene>
    <name evidence="7" type="ORF">JIN87_22505</name>
</gene>
<dbReference type="Proteomes" id="UP000617628">
    <property type="component" value="Unassembled WGS sequence"/>
</dbReference>